<accession>C6VUL2</accession>
<gene>
    <name evidence="2" type="ordered locus">Dfer_0049</name>
</gene>
<proteinExistence type="predicted"/>
<name>C6VUL2_DYAFD</name>
<dbReference type="STRING" id="471854.Dfer_0049"/>
<dbReference type="Proteomes" id="UP000002011">
    <property type="component" value="Chromosome"/>
</dbReference>
<dbReference type="Pfam" id="PF18962">
    <property type="entry name" value="Por_Secre_tail"/>
    <property type="match status" value="1"/>
</dbReference>
<evidence type="ECO:0000313" key="2">
    <source>
        <dbReference type="EMBL" id="ACT91321.1"/>
    </source>
</evidence>
<dbReference type="HOGENOM" id="CLU_251394_0_0_10"/>
<protein>
    <recommendedName>
        <fullName evidence="1">Secretion system C-terminal sorting domain-containing protein</fullName>
    </recommendedName>
</protein>
<evidence type="ECO:0000313" key="3">
    <source>
        <dbReference type="Proteomes" id="UP000002011"/>
    </source>
</evidence>
<evidence type="ECO:0000259" key="1">
    <source>
        <dbReference type="Pfam" id="PF18962"/>
    </source>
</evidence>
<organism evidence="2 3">
    <name type="scientific">Dyadobacter fermentans (strain ATCC 700827 / DSM 18053 / CIP 107007 / KCTC 52180 / NS114)</name>
    <dbReference type="NCBI Taxonomy" id="471854"/>
    <lineage>
        <taxon>Bacteria</taxon>
        <taxon>Pseudomonadati</taxon>
        <taxon>Bacteroidota</taxon>
        <taxon>Cytophagia</taxon>
        <taxon>Cytophagales</taxon>
        <taxon>Spirosomataceae</taxon>
        <taxon>Dyadobacter</taxon>
    </lineage>
</organism>
<reference evidence="2 3" key="1">
    <citation type="journal article" date="2009" name="Stand. Genomic Sci.">
        <title>Complete genome sequence of Dyadobacter fermentans type strain (NS114).</title>
        <authorList>
            <person name="Lang E."/>
            <person name="Lapidus A."/>
            <person name="Chertkov O."/>
            <person name="Brettin T."/>
            <person name="Detter J.C."/>
            <person name="Han C."/>
            <person name="Copeland A."/>
            <person name="Glavina Del Rio T."/>
            <person name="Nolan M."/>
            <person name="Chen F."/>
            <person name="Lucas S."/>
            <person name="Tice H."/>
            <person name="Cheng J.F."/>
            <person name="Land M."/>
            <person name="Hauser L."/>
            <person name="Chang Y.J."/>
            <person name="Jeffries C.D."/>
            <person name="Kopitz M."/>
            <person name="Bruce D."/>
            <person name="Goodwin L."/>
            <person name="Pitluck S."/>
            <person name="Ovchinnikova G."/>
            <person name="Pati A."/>
            <person name="Ivanova N."/>
            <person name="Mavrommatis K."/>
            <person name="Chen A."/>
            <person name="Palaniappan K."/>
            <person name="Chain P."/>
            <person name="Bristow J."/>
            <person name="Eisen J.A."/>
            <person name="Markowitz V."/>
            <person name="Hugenholtz P."/>
            <person name="Goker M."/>
            <person name="Rohde M."/>
            <person name="Kyrpides N.C."/>
            <person name="Klenk H.P."/>
        </authorList>
    </citation>
    <scope>NUCLEOTIDE SEQUENCE [LARGE SCALE GENOMIC DNA]</scope>
    <source>
        <strain evidence="3">ATCC 700827 / DSM 18053 / CIP 107007 / KCTC 52180 / NS114</strain>
    </source>
</reference>
<dbReference type="EMBL" id="CP001619">
    <property type="protein sequence ID" value="ACT91321.1"/>
    <property type="molecule type" value="Genomic_DNA"/>
</dbReference>
<feature type="domain" description="Secretion system C-terminal sorting" evidence="1">
    <location>
        <begin position="1371"/>
        <end position="1445"/>
    </location>
</feature>
<dbReference type="OrthoDB" id="902257at2"/>
<keyword evidence="3" id="KW-1185">Reference proteome</keyword>
<dbReference type="InterPro" id="IPR026444">
    <property type="entry name" value="Secre_tail"/>
</dbReference>
<dbReference type="RefSeq" id="WP_012779669.1">
    <property type="nucleotide sequence ID" value="NC_013037.1"/>
</dbReference>
<sequence>MKRFYSRVISAFVLALISLVGFGQGIIKTERSSPQGIVSFSQSSKVVGAGDSKHIDGYVEKSGSGIFLFPVGHKGMYRPFAAESDGVIGAYFQENAGSASLPAGAPFSTGNKESALKNVSGIEFWDINGANPSRLTLTWNATSNVGTLTGNSLPLLTIAGWNAATSKWEAVISMVDEVAYQGGTSSMTSGSITTIQTVVPNKYSVYTLASLNSPTVQVSYEGSLETLSCSEIAGWVWNKNYPDAALTVELFEGSTVYATARAEINRTDLKESGKGSGNYGFKIATPASLIDGKTHQLSIRVKGSSFTLAGSPKTLNCGITGAFEVADCYKLSGWVWDKNMPGSALTVEIKEGNVVHATSLADVYREDLLNGGAGTGKYGFSIPLPATLKDGKSHVVSATAKGIEYTLTNSPKSVNCPVSQFAGRFEKADCESIQGWVWDANYPNAALTVEVVENGVVYATGVANVYRESLKTSGYGTGNYVFRIPTPAILRDGKAHQLSVRVKGTGTIISDSPRSLTCSVNDYGGLFDFADCDIVRGWAWDKNFPNGAALTVELVKGDVVYGSAVASNYREDLKNAGTGTGNYGFSMAMPAALRDGKAHQLSIRVKGSSYLLPGYPGTKTLTCEINRYAGSFERAECGLIQGWIWDKNNPGTSVTVEVVEGTTVHATGIANIYRESLNTSGFGTGNYVFQIATPASLKDGKPHQLSIRAKGSSTILSNSPRSLTCAANEYDGVFEFADCDVVRGWVWDKNFPNGAALTVELVEGTVVHGTAVAGTYREDLKAKGNGKYGFSMALPAALRDGKSHQLSVRVKGSNYTLVGYPGLKTLTCEVNRYAGSFERAECGVIQGWIWDKNNPGTSVTVEVVEGTTVHATGIANVYREALKTSGFGTGNYVFQTPTPASLKDGKPHQISIRAKGSSFVLTNSPRSLTCAVNSYAGAFEFADCDVVRGWAWDKNFPGGAALTVELVEGTIVHGTALASSYRADLKSNGTGTGNYGFSMPLPPALRDGKAHQLSFRVKGSSILLSGSKTLTCEVNRYAGRFERAECGSIQGWVWDKNNPGTSVTVEVLEGGIVHATGVANIYRESLKTSGYGSGNYVFQIPTPASIKDGKAHQLSVRVKGSSVILTDSPRSLTCPVNDYDGIFEFADCDVVRGWAWDKNFPNGASLTVELVEGTTVHGTATAGSYREDLKVKGNGTGNYGFSMALPAALRDGKPHQLSIRVKGSNYILSGYPGVKSLTCEINRYAGRFERAECGMIQGWIWDKNNPGAVVTVEVMEGTTLLATGVASIYRESLKLSGFGTGNYVFQIPTPASLKDGKAHQLSIRAKGSSFILTDSPRSLSCAVAARIAAPAHEISVSENHEGLIDELRFFVFPNPSKGTLTVALHAAKDKLVNLSIINILGQSVHKSTLASMSGEVKTTVDLGQLPDGIYIVQVKVGDKIESRRVVLAK</sequence>
<dbReference type="eggNOG" id="COG0463">
    <property type="taxonomic scope" value="Bacteria"/>
</dbReference>
<dbReference type="NCBIfam" id="TIGR04183">
    <property type="entry name" value="Por_Secre_tail"/>
    <property type="match status" value="1"/>
</dbReference>
<dbReference type="KEGG" id="dfe:Dfer_0049"/>